<dbReference type="EMBL" id="LWDX02055385">
    <property type="protein sequence ID" value="OEL18862.1"/>
    <property type="molecule type" value="Genomic_DNA"/>
</dbReference>
<dbReference type="PROSITE" id="PS00028">
    <property type="entry name" value="ZINC_FINGER_C2H2_1"/>
    <property type="match status" value="1"/>
</dbReference>
<name>A0A1E5V140_9POAL</name>
<gene>
    <name evidence="3" type="ORF">BAE44_0020118</name>
</gene>
<feature type="compositionally biased region" description="Basic residues" evidence="1">
    <location>
        <begin position="252"/>
        <end position="263"/>
    </location>
</feature>
<feature type="domain" description="C2H2-type" evidence="2">
    <location>
        <begin position="497"/>
        <end position="519"/>
    </location>
</feature>
<comment type="caution">
    <text evidence="3">The sequence shown here is derived from an EMBL/GenBank/DDBJ whole genome shotgun (WGS) entry which is preliminary data.</text>
</comment>
<organism evidence="3 4">
    <name type="scientific">Dichanthelium oligosanthes</name>
    <dbReference type="NCBI Taxonomy" id="888268"/>
    <lineage>
        <taxon>Eukaryota</taxon>
        <taxon>Viridiplantae</taxon>
        <taxon>Streptophyta</taxon>
        <taxon>Embryophyta</taxon>
        <taxon>Tracheophyta</taxon>
        <taxon>Spermatophyta</taxon>
        <taxon>Magnoliopsida</taxon>
        <taxon>Liliopsida</taxon>
        <taxon>Poales</taxon>
        <taxon>Poaceae</taxon>
        <taxon>PACMAD clade</taxon>
        <taxon>Panicoideae</taxon>
        <taxon>Panicodae</taxon>
        <taxon>Paniceae</taxon>
        <taxon>Dichantheliinae</taxon>
        <taxon>Dichanthelium</taxon>
    </lineage>
</organism>
<dbReference type="SUPFAM" id="SSF57667">
    <property type="entry name" value="beta-beta-alpha zinc fingers"/>
    <property type="match status" value="3"/>
</dbReference>
<dbReference type="InterPro" id="IPR036236">
    <property type="entry name" value="Znf_C2H2_sf"/>
</dbReference>
<dbReference type="SMART" id="SM00451">
    <property type="entry name" value="ZnF_U1"/>
    <property type="match status" value="3"/>
</dbReference>
<feature type="compositionally biased region" description="Low complexity" evidence="1">
    <location>
        <begin position="192"/>
        <end position="207"/>
    </location>
</feature>
<keyword evidence="4" id="KW-1185">Reference proteome</keyword>
<dbReference type="Pfam" id="PF12874">
    <property type="entry name" value="zf-met"/>
    <property type="match status" value="2"/>
</dbReference>
<sequence length="564" mass="61843">MLVMSIRSREWAVAAPFDFLGRLHGRDVASLPRWGLLRVGLVSAWPPRGGCAVPWGLDRWGLTEIFISRRRTPLTSMASLFLGTALDVIKVEDEESSGVSGGLVSSEQELMKKFWKDVKRRVELKKRGLLCASGSAQSPPLPHPPVRPPPPPSPPPPAHHPWAKRPATVPPPGFASVRQPPVKQYQRRQPEQRAPAQPQRPAPNAHRTLGPPPVNMQRARHPPQPAPNACRALAPSTPAPVRAMPPPLQRRSAPKPPKHPAAKKKPTVLCAFCGVLCMTAWHLEQHEKGRRHRNKVACLAGEMNVQCQVCKVHLSGALNVAEIFSDHTLGPWWRIGSSTTLSMATQFPRIMPQVIKIEEEGNQDQELMMNRFRNSAPPPPVQLQLPLPPPPPLPPLPLPPPRAKRLPCGLPPGFAGVRQPPHKKPYQRGPAQPQHVPQPASNIHRAPATSLPLPAPASQGAVLVPPATNTVKPPLQRRSAPKPPKHPAARKKPTVPCGLCGVLCMTAWHLKQHEKGRKHRNKAAYLAGEMNVRCPVCNVHLSSVLNVQQHYAGKPHLLRVNRGA</sequence>
<dbReference type="PANTHER" id="PTHR46786:SF1">
    <property type="entry name" value="ZINC FINGER MATRIN-TYPE PROTEIN 3"/>
    <property type="match status" value="1"/>
</dbReference>
<dbReference type="PANTHER" id="PTHR46786">
    <property type="entry name" value="ZINC FINGER MATRIN-TYPE PROTEIN 3"/>
    <property type="match status" value="1"/>
</dbReference>
<dbReference type="Gene3D" id="3.30.160.60">
    <property type="entry name" value="Classic Zinc Finger"/>
    <property type="match status" value="2"/>
</dbReference>
<dbReference type="InterPro" id="IPR003604">
    <property type="entry name" value="Matrin/U1-like-C_Znf_C2H2"/>
</dbReference>
<reference evidence="3 4" key="1">
    <citation type="submission" date="2016-09" db="EMBL/GenBank/DDBJ databases">
        <title>The draft genome of Dichanthelium oligosanthes: A C3 panicoid grass species.</title>
        <authorList>
            <person name="Studer A.J."/>
            <person name="Schnable J.C."/>
            <person name="Brutnell T.P."/>
        </authorList>
    </citation>
    <scope>NUCLEOTIDE SEQUENCE [LARGE SCALE GENOMIC DNA]</scope>
    <source>
        <strain evidence="4">cv. Kellogg 1175</strain>
        <tissue evidence="3">Leaf</tissue>
    </source>
</reference>
<feature type="region of interest" description="Disordered" evidence="1">
    <location>
        <begin position="132"/>
        <end position="263"/>
    </location>
</feature>
<dbReference type="AlphaFoldDB" id="A0A1E5V140"/>
<feature type="region of interest" description="Disordered" evidence="1">
    <location>
        <begin position="371"/>
        <end position="453"/>
    </location>
</feature>
<dbReference type="OrthoDB" id="694733at2759"/>
<dbReference type="SMART" id="SM00355">
    <property type="entry name" value="ZnF_C2H2"/>
    <property type="match status" value="3"/>
</dbReference>
<feature type="compositionally biased region" description="Pro residues" evidence="1">
    <location>
        <begin position="139"/>
        <end position="159"/>
    </location>
</feature>
<evidence type="ECO:0000313" key="4">
    <source>
        <dbReference type="Proteomes" id="UP000095767"/>
    </source>
</evidence>
<accession>A0A1E5V140</accession>
<dbReference type="Proteomes" id="UP000095767">
    <property type="component" value="Unassembled WGS sequence"/>
</dbReference>
<dbReference type="STRING" id="888268.A0A1E5V140"/>
<feature type="compositionally biased region" description="Basic residues" evidence="1">
    <location>
        <begin position="479"/>
        <end position="492"/>
    </location>
</feature>
<evidence type="ECO:0000256" key="1">
    <source>
        <dbReference type="SAM" id="MobiDB-lite"/>
    </source>
</evidence>
<dbReference type="InterPro" id="IPR013087">
    <property type="entry name" value="Znf_C2H2_type"/>
</dbReference>
<feature type="compositionally biased region" description="Pro residues" evidence="1">
    <location>
        <begin position="376"/>
        <end position="401"/>
    </location>
</feature>
<evidence type="ECO:0000259" key="2">
    <source>
        <dbReference type="PROSITE" id="PS00028"/>
    </source>
</evidence>
<dbReference type="InterPro" id="IPR052644">
    <property type="entry name" value="ZMAT3"/>
</dbReference>
<dbReference type="GO" id="GO:0008270">
    <property type="term" value="F:zinc ion binding"/>
    <property type="evidence" value="ECO:0007669"/>
    <property type="project" value="InterPro"/>
</dbReference>
<evidence type="ECO:0000313" key="3">
    <source>
        <dbReference type="EMBL" id="OEL18862.1"/>
    </source>
</evidence>
<proteinExistence type="predicted"/>
<dbReference type="GO" id="GO:0003676">
    <property type="term" value="F:nucleic acid binding"/>
    <property type="evidence" value="ECO:0007669"/>
    <property type="project" value="InterPro"/>
</dbReference>
<feature type="region of interest" description="Disordered" evidence="1">
    <location>
        <begin position="467"/>
        <end position="492"/>
    </location>
</feature>
<protein>
    <recommendedName>
        <fullName evidence="2">C2H2-type domain-containing protein</fullName>
    </recommendedName>
</protein>